<dbReference type="EMBL" id="JSUQ01000015">
    <property type="protein sequence ID" value="KHQ51799.1"/>
    <property type="molecule type" value="Genomic_DNA"/>
</dbReference>
<evidence type="ECO:0000313" key="2">
    <source>
        <dbReference type="Proteomes" id="UP000030960"/>
    </source>
</evidence>
<evidence type="ECO:0000313" key="1">
    <source>
        <dbReference type="EMBL" id="KHQ51799.1"/>
    </source>
</evidence>
<name>A0A0B3SMN6_9RHOB</name>
<dbReference type="AlphaFoldDB" id="A0A0B3SMN6"/>
<organism evidence="1 2">
    <name type="scientific">Mameliella alba</name>
    <dbReference type="NCBI Taxonomy" id="561184"/>
    <lineage>
        <taxon>Bacteria</taxon>
        <taxon>Pseudomonadati</taxon>
        <taxon>Pseudomonadota</taxon>
        <taxon>Alphaproteobacteria</taxon>
        <taxon>Rhodobacterales</taxon>
        <taxon>Roseobacteraceae</taxon>
        <taxon>Mameliella</taxon>
    </lineage>
</organism>
<reference evidence="1 2" key="1">
    <citation type="submission" date="2014-10" db="EMBL/GenBank/DDBJ databases">
        <title>Genome sequence of Ponticoccus sp. strain UMTAT08 isolated from clonal culture of toxic dinoflagellate Alexandrium tamiyavanichii.</title>
        <authorList>
            <person name="Gan H.Y."/>
            <person name="Muhd D.-D."/>
            <person name="Mohd Noor M.E."/>
            <person name="Yeong Y.S."/>
            <person name="Usup G."/>
        </authorList>
    </citation>
    <scope>NUCLEOTIDE SEQUENCE [LARGE SCALE GENOMIC DNA]</scope>
    <source>
        <strain evidence="1 2">UMTAT08</strain>
    </source>
</reference>
<dbReference type="Proteomes" id="UP000030960">
    <property type="component" value="Unassembled WGS sequence"/>
</dbReference>
<protein>
    <submittedName>
        <fullName evidence="1">Uncharacterized protein</fullName>
    </submittedName>
</protein>
<accession>A0A0B3SMN6</accession>
<dbReference type="RefSeq" id="WP_157923550.1">
    <property type="nucleotide sequence ID" value="NZ_JAHVJH010000010.1"/>
</dbReference>
<proteinExistence type="predicted"/>
<comment type="caution">
    <text evidence="1">The sequence shown here is derived from an EMBL/GenBank/DDBJ whole genome shotgun (WGS) entry which is preliminary data.</text>
</comment>
<gene>
    <name evidence="1" type="ORF">OA50_03701</name>
</gene>
<sequence>MAAEYDKRNEEYKKMLADAFIAKISGRGFGYVEDVYAEILDLAEKHAE</sequence>
<keyword evidence="2" id="KW-1185">Reference proteome</keyword>